<dbReference type="Pfam" id="PF00501">
    <property type="entry name" value="AMP-binding"/>
    <property type="match status" value="1"/>
</dbReference>
<dbReference type="InterPro" id="IPR045851">
    <property type="entry name" value="AMP-bd_C_sf"/>
</dbReference>
<dbReference type="GO" id="GO:0044539">
    <property type="term" value="P:long-chain fatty acid import into cell"/>
    <property type="evidence" value="ECO:0007669"/>
    <property type="project" value="TreeGrafter"/>
</dbReference>
<dbReference type="GO" id="GO:0005524">
    <property type="term" value="F:ATP binding"/>
    <property type="evidence" value="ECO:0007669"/>
    <property type="project" value="UniProtKB-KW"/>
</dbReference>
<dbReference type="PANTHER" id="PTHR43107:SF15">
    <property type="entry name" value="FATTY ACID TRANSPORT PROTEIN 3, ISOFORM A"/>
    <property type="match status" value="1"/>
</dbReference>
<reference evidence="8" key="1">
    <citation type="submission" date="2020-05" db="EMBL/GenBank/DDBJ databases">
        <authorList>
            <person name="Chiriac C."/>
            <person name="Salcher M."/>
            <person name="Ghai R."/>
            <person name="Kavagutti S V."/>
        </authorList>
    </citation>
    <scope>NUCLEOTIDE SEQUENCE</scope>
</reference>
<dbReference type="GO" id="GO:0004467">
    <property type="term" value="F:long-chain fatty acid-CoA ligase activity"/>
    <property type="evidence" value="ECO:0007669"/>
    <property type="project" value="TreeGrafter"/>
</dbReference>
<dbReference type="EMBL" id="CAFBOF010000068">
    <property type="protein sequence ID" value="CAB4989568.1"/>
    <property type="molecule type" value="Genomic_DNA"/>
</dbReference>
<dbReference type="InterPro" id="IPR025110">
    <property type="entry name" value="AMP-bd_C"/>
</dbReference>
<keyword evidence="3" id="KW-0547">Nucleotide-binding</keyword>
<gene>
    <name evidence="7" type="ORF">UFOPK3605_01429</name>
    <name evidence="8" type="ORF">UFOPK3897_01652</name>
    <name evidence="9" type="ORF">UFOPK4121_01211</name>
</gene>
<dbReference type="Pfam" id="PF13193">
    <property type="entry name" value="AMP-binding_C"/>
    <property type="match status" value="1"/>
</dbReference>
<evidence type="ECO:0000256" key="4">
    <source>
        <dbReference type="ARBA" id="ARBA00022840"/>
    </source>
</evidence>
<evidence type="ECO:0000256" key="1">
    <source>
        <dbReference type="ARBA" id="ARBA00006432"/>
    </source>
</evidence>
<evidence type="ECO:0000256" key="2">
    <source>
        <dbReference type="ARBA" id="ARBA00022598"/>
    </source>
</evidence>
<dbReference type="Gene3D" id="3.40.50.12780">
    <property type="entry name" value="N-terminal domain of ligase-like"/>
    <property type="match status" value="1"/>
</dbReference>
<dbReference type="PANTHER" id="PTHR43107">
    <property type="entry name" value="LONG-CHAIN FATTY ACID TRANSPORT PROTEIN"/>
    <property type="match status" value="1"/>
</dbReference>
<dbReference type="InterPro" id="IPR000873">
    <property type="entry name" value="AMP-dep_synth/lig_dom"/>
</dbReference>
<evidence type="ECO:0000313" key="8">
    <source>
        <dbReference type="EMBL" id="CAB4989568.1"/>
    </source>
</evidence>
<evidence type="ECO:0000313" key="9">
    <source>
        <dbReference type="EMBL" id="CAB5029365.1"/>
    </source>
</evidence>
<dbReference type="GO" id="GO:0005886">
    <property type="term" value="C:plasma membrane"/>
    <property type="evidence" value="ECO:0007669"/>
    <property type="project" value="TreeGrafter"/>
</dbReference>
<feature type="domain" description="AMP-dependent synthetase/ligase" evidence="5">
    <location>
        <begin position="36"/>
        <end position="412"/>
    </location>
</feature>
<evidence type="ECO:0000259" key="5">
    <source>
        <dbReference type="Pfam" id="PF00501"/>
    </source>
</evidence>
<keyword evidence="2" id="KW-0436">Ligase</keyword>
<evidence type="ECO:0000259" key="6">
    <source>
        <dbReference type="Pfam" id="PF13193"/>
    </source>
</evidence>
<dbReference type="EMBL" id="CAFBPQ010000043">
    <property type="protein sequence ID" value="CAB5029365.1"/>
    <property type="molecule type" value="Genomic_DNA"/>
</dbReference>
<dbReference type="AlphaFoldDB" id="A0A6J7NAY0"/>
<dbReference type="SUPFAM" id="SSF56801">
    <property type="entry name" value="Acetyl-CoA synthetase-like"/>
    <property type="match status" value="1"/>
</dbReference>
<evidence type="ECO:0000256" key="3">
    <source>
        <dbReference type="ARBA" id="ARBA00022741"/>
    </source>
</evidence>
<accession>A0A6J7NAY0</accession>
<feature type="domain" description="AMP-binding enzyme C-terminal" evidence="6">
    <location>
        <begin position="463"/>
        <end position="539"/>
    </location>
</feature>
<sequence>MSNSPPSPRAVPAPGEAPMPAVDAAALLRRNGTDPKFAHRPALAFGDKSFTHAEFLAEAQKFANLFLDRQKKRPKHLNRGIHVGILLDNTPEYLFAFGGAALAGAAIVGLNHTRREQHLLRDIQHSNCDLVISEPKHLALLEPVASALPELLVSNRYLETDPDAPTGSIGNDLDEALNLVGGGDLAAEMGITPGPEALWALIFTSGTSDAPKAVVCSQRRFLVTGTRMGIMMDLSPDDVGYICMPLFHSNALMVGWAPALVVGASVGLARKFSASRWISDVRNYGSTYFNYTGKPLAYLLSTPEKSDDADNTMRVAFGNEGSPEVVNSFAQRFGVDVIDAYGATEGGIAVNSDREERPGALGQVEDFIKVVSEDGEPLPRAQFDANGRLMNAQDCVGEIVNTNGAGPFEGYYNNDVANERTLRFGWYWTGDLGYLDEDSYLYFAGRNADWLRVDGENFPAQPIETALSHHPDVVLAPVYGVPDHQAGDQVMAGLVLRDGADFNLSEFSTWLLSLDDIGPKWRPRYLRLLNDPPTTGTNKIIKRTLVHQKWRLDRVEQDQVFVWDDDAYRPFAAADESALRDSFIRNQREQFYDL</sequence>
<dbReference type="Gene3D" id="3.30.300.30">
    <property type="match status" value="1"/>
</dbReference>
<keyword evidence="4" id="KW-0067">ATP-binding</keyword>
<protein>
    <submittedName>
        <fullName evidence="8">Unannotated protein</fullName>
    </submittedName>
</protein>
<dbReference type="EMBL" id="CAFBMM010000100">
    <property type="protein sequence ID" value="CAB4916275.1"/>
    <property type="molecule type" value="Genomic_DNA"/>
</dbReference>
<dbReference type="InterPro" id="IPR042099">
    <property type="entry name" value="ANL_N_sf"/>
</dbReference>
<comment type="similarity">
    <text evidence="1">Belongs to the ATP-dependent AMP-binding enzyme family.</text>
</comment>
<dbReference type="GO" id="GO:0005324">
    <property type="term" value="F:long-chain fatty acid transmembrane transporter activity"/>
    <property type="evidence" value="ECO:0007669"/>
    <property type="project" value="TreeGrafter"/>
</dbReference>
<proteinExistence type="inferred from homology"/>
<name>A0A6J7NAY0_9ZZZZ</name>
<organism evidence="8">
    <name type="scientific">freshwater metagenome</name>
    <dbReference type="NCBI Taxonomy" id="449393"/>
    <lineage>
        <taxon>unclassified sequences</taxon>
        <taxon>metagenomes</taxon>
        <taxon>ecological metagenomes</taxon>
    </lineage>
</organism>
<evidence type="ECO:0000313" key="7">
    <source>
        <dbReference type="EMBL" id="CAB4916275.1"/>
    </source>
</evidence>